<feature type="transmembrane region" description="Helical" evidence="1">
    <location>
        <begin position="31"/>
        <end position="49"/>
    </location>
</feature>
<feature type="transmembrane region" description="Helical" evidence="1">
    <location>
        <begin position="7"/>
        <end position="25"/>
    </location>
</feature>
<reference evidence="2 3" key="1">
    <citation type="submission" date="2020-08" db="EMBL/GenBank/DDBJ databases">
        <title>Genomic Encyclopedia of Type Strains, Phase III (KMG-III): the genomes of soil and plant-associated and newly described type strains.</title>
        <authorList>
            <person name="Whitman W."/>
        </authorList>
    </citation>
    <scope>NUCLEOTIDE SEQUENCE [LARGE SCALE GENOMIC DNA]</scope>
    <source>
        <strain evidence="2 3">CECT 3266</strain>
    </source>
</reference>
<evidence type="ECO:0000313" key="3">
    <source>
        <dbReference type="Proteomes" id="UP000556084"/>
    </source>
</evidence>
<keyword evidence="1" id="KW-0472">Membrane</keyword>
<dbReference type="RefSeq" id="WP_184349244.1">
    <property type="nucleotide sequence ID" value="NZ_JACHJH010000003.1"/>
</dbReference>
<keyword evidence="1" id="KW-1133">Transmembrane helix</keyword>
<keyword evidence="1" id="KW-0812">Transmembrane</keyword>
<dbReference type="Proteomes" id="UP000556084">
    <property type="component" value="Unassembled WGS sequence"/>
</dbReference>
<name>A0A7W7PLG1_9ACTN</name>
<sequence>MPATAKTMFWLTMAGLILVTAYSVTIGSDGWLWFTWVVLGLMTIGTLAARRT</sequence>
<organism evidence="2 3">
    <name type="scientific">Streptomyces olivoverticillatus</name>
    <dbReference type="NCBI Taxonomy" id="66427"/>
    <lineage>
        <taxon>Bacteria</taxon>
        <taxon>Bacillati</taxon>
        <taxon>Actinomycetota</taxon>
        <taxon>Actinomycetes</taxon>
        <taxon>Kitasatosporales</taxon>
        <taxon>Streptomycetaceae</taxon>
        <taxon>Streptomyces</taxon>
    </lineage>
</organism>
<evidence type="ECO:0000313" key="2">
    <source>
        <dbReference type="EMBL" id="MBB4893388.1"/>
    </source>
</evidence>
<evidence type="ECO:0008006" key="4">
    <source>
        <dbReference type="Google" id="ProtNLM"/>
    </source>
</evidence>
<proteinExistence type="predicted"/>
<dbReference type="EMBL" id="JACHJH010000003">
    <property type="protein sequence ID" value="MBB4893388.1"/>
    <property type="molecule type" value="Genomic_DNA"/>
</dbReference>
<comment type="caution">
    <text evidence="2">The sequence shown here is derived from an EMBL/GenBank/DDBJ whole genome shotgun (WGS) entry which is preliminary data.</text>
</comment>
<accession>A0A7W7PLG1</accession>
<dbReference type="AlphaFoldDB" id="A0A7W7PLG1"/>
<gene>
    <name evidence="2" type="ORF">FHS39_002419</name>
</gene>
<evidence type="ECO:0000256" key="1">
    <source>
        <dbReference type="SAM" id="Phobius"/>
    </source>
</evidence>
<protein>
    <recommendedName>
        <fullName evidence="4">Integral membrane protein</fullName>
    </recommendedName>
</protein>
<keyword evidence="3" id="KW-1185">Reference proteome</keyword>